<dbReference type="EMBL" id="BOQM01000026">
    <property type="protein sequence ID" value="GIM86595.1"/>
    <property type="molecule type" value="Genomic_DNA"/>
</dbReference>
<reference evidence="4 7" key="2">
    <citation type="submission" date="2021-03" db="EMBL/GenBank/DDBJ databases">
        <title>Whole genome shotgun sequence of Salinispora arenicola NBRC 105043.</title>
        <authorList>
            <person name="Komaki H."/>
            <person name="Tamura T."/>
        </authorList>
    </citation>
    <scope>NUCLEOTIDE SEQUENCE [LARGE SCALE GENOMIC DNA]</scope>
    <source>
        <strain evidence="4 7">NBRC 105043</strain>
    </source>
</reference>
<evidence type="ECO:0000313" key="6">
    <source>
        <dbReference type="Proteomes" id="UP000315983"/>
    </source>
</evidence>
<keyword evidence="1" id="KW-0596">Phosphopantetheine</keyword>
<dbReference type="InterPro" id="IPR036736">
    <property type="entry name" value="ACP-like_sf"/>
</dbReference>
<comment type="caution">
    <text evidence="5">The sequence shown here is derived from an EMBL/GenBank/DDBJ whole genome shotgun (WGS) entry which is preliminary data.</text>
</comment>
<proteinExistence type="predicted"/>
<dbReference type="Gene3D" id="1.10.1200.10">
    <property type="entry name" value="ACP-like"/>
    <property type="match status" value="1"/>
</dbReference>
<sequence>MTPETVLELRELPRHERREALEVIVAEQFRTKLLMEEGEEFPAEISFFDLGCTSLIIADVKEQLEMLLGCPISATVMFNQPTLEQFVNYLADDILRLSAT</sequence>
<evidence type="ECO:0000313" key="7">
    <source>
        <dbReference type="Proteomes" id="UP000677457"/>
    </source>
</evidence>
<dbReference type="SUPFAM" id="SSF47336">
    <property type="entry name" value="ACP-like"/>
    <property type="match status" value="1"/>
</dbReference>
<keyword evidence="2" id="KW-0597">Phosphoprotein</keyword>
<keyword evidence="7" id="KW-1185">Reference proteome</keyword>
<dbReference type="GO" id="GO:0031177">
    <property type="term" value="F:phosphopantetheine binding"/>
    <property type="evidence" value="ECO:0007669"/>
    <property type="project" value="InterPro"/>
</dbReference>
<evidence type="ECO:0000259" key="3">
    <source>
        <dbReference type="PROSITE" id="PS50075"/>
    </source>
</evidence>
<gene>
    <name evidence="5" type="ORF">FB564_3323</name>
    <name evidence="4" type="ORF">Sar04_33310</name>
</gene>
<evidence type="ECO:0000256" key="2">
    <source>
        <dbReference type="ARBA" id="ARBA00022553"/>
    </source>
</evidence>
<evidence type="ECO:0000313" key="5">
    <source>
        <dbReference type="EMBL" id="TQL38140.1"/>
    </source>
</evidence>
<reference evidence="5 6" key="1">
    <citation type="submission" date="2019-06" db="EMBL/GenBank/DDBJ databases">
        <title>Sequencing the genomes of 1000 actinobacteria strains.</title>
        <authorList>
            <person name="Klenk H.-P."/>
        </authorList>
    </citation>
    <scope>NUCLEOTIDE SEQUENCE [LARGE SCALE GENOMIC DNA]</scope>
    <source>
        <strain evidence="5 6">DSM 44819</strain>
    </source>
</reference>
<protein>
    <submittedName>
        <fullName evidence="5">Phosphopantetheine binding protein</fullName>
    </submittedName>
</protein>
<dbReference type="GeneID" id="93772531"/>
<dbReference type="RefSeq" id="WP_016814333.1">
    <property type="nucleotide sequence ID" value="NZ_BOQM01000026.1"/>
</dbReference>
<dbReference type="Proteomes" id="UP000677457">
    <property type="component" value="Unassembled WGS sequence"/>
</dbReference>
<dbReference type="SMART" id="SM00823">
    <property type="entry name" value="PKS_PP"/>
    <property type="match status" value="1"/>
</dbReference>
<dbReference type="InterPro" id="IPR020806">
    <property type="entry name" value="PKS_PP-bd"/>
</dbReference>
<dbReference type="InterPro" id="IPR009081">
    <property type="entry name" value="PP-bd_ACP"/>
</dbReference>
<organism evidence="5 6">
    <name type="scientific">Salinispora arenicola</name>
    <dbReference type="NCBI Taxonomy" id="168697"/>
    <lineage>
        <taxon>Bacteria</taxon>
        <taxon>Bacillati</taxon>
        <taxon>Actinomycetota</taxon>
        <taxon>Actinomycetes</taxon>
        <taxon>Micromonosporales</taxon>
        <taxon>Micromonosporaceae</taxon>
        <taxon>Salinispora</taxon>
    </lineage>
</organism>
<evidence type="ECO:0000313" key="4">
    <source>
        <dbReference type="EMBL" id="GIM86595.1"/>
    </source>
</evidence>
<dbReference type="EMBL" id="VFOL01000001">
    <property type="protein sequence ID" value="TQL38140.1"/>
    <property type="molecule type" value="Genomic_DNA"/>
</dbReference>
<dbReference type="Proteomes" id="UP000315983">
    <property type="component" value="Unassembled WGS sequence"/>
</dbReference>
<dbReference type="Pfam" id="PF00550">
    <property type="entry name" value="PP-binding"/>
    <property type="match status" value="1"/>
</dbReference>
<dbReference type="AlphaFoldDB" id="A0A542XQQ1"/>
<dbReference type="PROSITE" id="PS50075">
    <property type="entry name" value="CARRIER"/>
    <property type="match status" value="1"/>
</dbReference>
<name>A0A542XQQ1_SALAC</name>
<feature type="domain" description="Carrier" evidence="3">
    <location>
        <begin position="19"/>
        <end position="94"/>
    </location>
</feature>
<accession>A0A542XQQ1</accession>
<evidence type="ECO:0000256" key="1">
    <source>
        <dbReference type="ARBA" id="ARBA00022450"/>
    </source>
</evidence>